<dbReference type="EMBL" id="KV448790">
    <property type="protein sequence ID" value="OAX33323.1"/>
    <property type="molecule type" value="Genomic_DNA"/>
</dbReference>
<reference evidence="1 2" key="1">
    <citation type="submission" date="2016-06" db="EMBL/GenBank/DDBJ databases">
        <title>Comparative genomics of the ectomycorrhizal sister species Rhizopogon vinicolor and Rhizopogon vesiculosus (Basidiomycota: Boletales) reveals a divergence of the mating type B locus.</title>
        <authorList>
            <consortium name="DOE Joint Genome Institute"/>
            <person name="Mujic A.B."/>
            <person name="Kuo A."/>
            <person name="Tritt A."/>
            <person name="Lipzen A."/>
            <person name="Chen C."/>
            <person name="Johnson J."/>
            <person name="Sharma A."/>
            <person name="Barry K."/>
            <person name="Grigoriev I.V."/>
            <person name="Spatafora J.W."/>
        </authorList>
    </citation>
    <scope>NUCLEOTIDE SEQUENCE [LARGE SCALE GENOMIC DNA]</scope>
    <source>
        <strain evidence="1 2">AM-OR11-026</strain>
    </source>
</reference>
<dbReference type="AlphaFoldDB" id="A0A1B7ML35"/>
<proteinExistence type="predicted"/>
<evidence type="ECO:0000313" key="2">
    <source>
        <dbReference type="Proteomes" id="UP000092154"/>
    </source>
</evidence>
<evidence type="ECO:0000313" key="1">
    <source>
        <dbReference type="EMBL" id="OAX33323.1"/>
    </source>
</evidence>
<accession>A0A1B7ML35</accession>
<keyword evidence="2" id="KW-1185">Reference proteome</keyword>
<name>A0A1B7ML35_9AGAM</name>
<dbReference type="OrthoDB" id="2620952at2759"/>
<dbReference type="InParanoid" id="A0A1B7ML35"/>
<protein>
    <submittedName>
        <fullName evidence="1">Uncharacterized protein</fullName>
    </submittedName>
</protein>
<organism evidence="1 2">
    <name type="scientific">Rhizopogon vinicolor AM-OR11-026</name>
    <dbReference type="NCBI Taxonomy" id="1314800"/>
    <lineage>
        <taxon>Eukaryota</taxon>
        <taxon>Fungi</taxon>
        <taxon>Dikarya</taxon>
        <taxon>Basidiomycota</taxon>
        <taxon>Agaricomycotina</taxon>
        <taxon>Agaricomycetes</taxon>
        <taxon>Agaricomycetidae</taxon>
        <taxon>Boletales</taxon>
        <taxon>Suillineae</taxon>
        <taxon>Rhizopogonaceae</taxon>
        <taxon>Rhizopogon</taxon>
    </lineage>
</organism>
<sequence length="114" mass="12708">MYNLLRMLKELADRLDKKKKGQLSNIKNAASQVITLTEMARQNRSAKKKTSNVIEEEFSFGGAGDELGVFGADDIQAVLKAMNYKIDFVPFGHPLIAVVSNVIRDAEKGYLKFV</sequence>
<gene>
    <name evidence="1" type="ORF">K503DRAFT_804462</name>
</gene>
<dbReference type="Proteomes" id="UP000092154">
    <property type="component" value="Unassembled WGS sequence"/>
</dbReference>